<comment type="function">
    <text evidence="1">Hydrolyzes diadenosine 5',5'''-P1,P4-tetraphosphate to yield ADP.</text>
</comment>
<name>A0A378PYZ4_MORBO</name>
<dbReference type="NCBIfam" id="NF001204">
    <property type="entry name" value="PRK00166.1"/>
    <property type="match status" value="1"/>
</dbReference>
<evidence type="ECO:0000259" key="9">
    <source>
        <dbReference type="Pfam" id="PF00149"/>
    </source>
</evidence>
<evidence type="ECO:0000256" key="4">
    <source>
        <dbReference type="ARBA" id="ARBA00022801"/>
    </source>
</evidence>
<dbReference type="Pfam" id="PF00149">
    <property type="entry name" value="Metallophos"/>
    <property type="match status" value="1"/>
</dbReference>
<dbReference type="PIRSF" id="PIRSF000903">
    <property type="entry name" value="B5n-ttraPtase_sm"/>
    <property type="match status" value="1"/>
</dbReference>
<organism evidence="10 11">
    <name type="scientific">Moraxella bovis</name>
    <dbReference type="NCBI Taxonomy" id="476"/>
    <lineage>
        <taxon>Bacteria</taxon>
        <taxon>Pseudomonadati</taxon>
        <taxon>Pseudomonadota</taxon>
        <taxon>Gammaproteobacteria</taxon>
        <taxon>Moraxellales</taxon>
        <taxon>Moraxellaceae</taxon>
        <taxon>Moraxella</taxon>
    </lineage>
</organism>
<keyword evidence="4 10" id="KW-0378">Hydrolase</keyword>
<reference evidence="10 11" key="1">
    <citation type="submission" date="2018-06" db="EMBL/GenBank/DDBJ databases">
        <authorList>
            <consortium name="Pathogen Informatics"/>
            <person name="Doyle S."/>
        </authorList>
    </citation>
    <scope>NUCLEOTIDE SEQUENCE [LARGE SCALE GENOMIC DNA]</scope>
    <source>
        <strain evidence="10 11">NCTC9426</strain>
    </source>
</reference>
<evidence type="ECO:0000256" key="2">
    <source>
        <dbReference type="ARBA" id="ARBA00005419"/>
    </source>
</evidence>
<feature type="domain" description="Calcineurin-like phosphoesterase" evidence="9">
    <location>
        <begin position="14"/>
        <end position="166"/>
    </location>
</feature>
<dbReference type="RefSeq" id="WP_115370009.1">
    <property type="nucleotide sequence ID" value="NZ_UGPZ01000003.1"/>
</dbReference>
<proteinExistence type="inferred from homology"/>
<dbReference type="Gene3D" id="3.60.21.10">
    <property type="match status" value="1"/>
</dbReference>
<dbReference type="NCBIfam" id="TIGR00668">
    <property type="entry name" value="apaH"/>
    <property type="match status" value="1"/>
</dbReference>
<dbReference type="InterPro" id="IPR029052">
    <property type="entry name" value="Metallo-depent_PP-like"/>
</dbReference>
<dbReference type="AlphaFoldDB" id="A0A378PYZ4"/>
<dbReference type="GO" id="GO:0008803">
    <property type="term" value="F:bis(5'-nucleosyl)-tetraphosphatase (symmetrical) activity"/>
    <property type="evidence" value="ECO:0007669"/>
    <property type="project" value="UniProtKB-EC"/>
</dbReference>
<evidence type="ECO:0000256" key="1">
    <source>
        <dbReference type="ARBA" id="ARBA00003413"/>
    </source>
</evidence>
<dbReference type="SUPFAM" id="SSF56300">
    <property type="entry name" value="Metallo-dependent phosphatases"/>
    <property type="match status" value="1"/>
</dbReference>
<evidence type="ECO:0000313" key="11">
    <source>
        <dbReference type="Proteomes" id="UP000254133"/>
    </source>
</evidence>
<dbReference type="EMBL" id="UGPZ01000003">
    <property type="protein sequence ID" value="STY93823.1"/>
    <property type="molecule type" value="Genomic_DNA"/>
</dbReference>
<evidence type="ECO:0000256" key="7">
    <source>
        <dbReference type="ARBA" id="ARBA00033210"/>
    </source>
</evidence>
<protein>
    <recommendedName>
        <fullName evidence="3">bis(5'-nucleosyl)-tetraphosphatase (symmetrical)</fullName>
        <ecNumber evidence="3">3.6.1.41</ecNumber>
    </recommendedName>
    <alternativeName>
        <fullName evidence="6">Ap4A hydrolase</fullName>
    </alternativeName>
    <alternativeName>
        <fullName evidence="5">Diadenosine 5',5'''-P1,P4-tetraphosphate pyrophosphohydrolase</fullName>
    </alternativeName>
    <alternativeName>
        <fullName evidence="7">Diadenosine tetraphosphatase</fullName>
    </alternativeName>
</protein>
<accession>A0A378PYZ4</accession>
<dbReference type="EC" id="3.6.1.41" evidence="3"/>
<evidence type="ECO:0000256" key="5">
    <source>
        <dbReference type="ARBA" id="ARBA00031248"/>
    </source>
</evidence>
<dbReference type="Proteomes" id="UP000254133">
    <property type="component" value="Unassembled WGS sequence"/>
</dbReference>
<evidence type="ECO:0000313" key="10">
    <source>
        <dbReference type="EMBL" id="STY93823.1"/>
    </source>
</evidence>
<dbReference type="PANTHER" id="PTHR40942:SF4">
    <property type="entry name" value="CYTOCHROME C5"/>
    <property type="match status" value="1"/>
</dbReference>
<dbReference type="InterPro" id="IPR004617">
    <property type="entry name" value="ApaH"/>
</dbReference>
<dbReference type="PANTHER" id="PTHR40942">
    <property type="match status" value="1"/>
</dbReference>
<evidence type="ECO:0000256" key="8">
    <source>
        <dbReference type="ARBA" id="ARBA00049417"/>
    </source>
</evidence>
<comment type="catalytic activity">
    <reaction evidence="8">
        <text>P(1),P(4)-bis(5'-adenosyl) tetraphosphate + H2O = 2 ADP + 2 H(+)</text>
        <dbReference type="Rhea" id="RHEA:24252"/>
        <dbReference type="ChEBI" id="CHEBI:15377"/>
        <dbReference type="ChEBI" id="CHEBI:15378"/>
        <dbReference type="ChEBI" id="CHEBI:58141"/>
        <dbReference type="ChEBI" id="CHEBI:456216"/>
        <dbReference type="EC" id="3.6.1.41"/>
    </reaction>
</comment>
<gene>
    <name evidence="10" type="primary">apaH</name>
    <name evidence="10" type="ORF">NCTC9426_02557</name>
</gene>
<comment type="similarity">
    <text evidence="2">Belongs to the Ap4A hydrolase family.</text>
</comment>
<dbReference type="InterPro" id="IPR004843">
    <property type="entry name" value="Calcineurin-like_PHP"/>
</dbReference>
<evidence type="ECO:0000256" key="3">
    <source>
        <dbReference type="ARBA" id="ARBA00012506"/>
    </source>
</evidence>
<evidence type="ECO:0000256" key="6">
    <source>
        <dbReference type="ARBA" id="ARBA00032248"/>
    </source>
</evidence>
<sequence>MNVVAPKVYRHEYVIGDLQGCFDAFNRLLVALDFDETQDKIWLCGDIVARGENSLDTLRQVKRLSDIGALTTVLGNHDITLIATWRGVLPIKPKDNTAPIFTAPDCDELLNWLRHQQFLVYPNDKTVLTHAGIPPHWKVKNAKGYAKELEQAFGGDLDELDKLLPNLYSKAIEPWSDKLTGHARLRLIVNYLTRMRLCDKHGTLEFSFKESLGDTMPLGYRPWFDWKVVRKRKILFGHWAALEAKIATDHVRALDGGCVWGGKLVAYRLIDERLITVNGIDDRSNNHG</sequence>